<dbReference type="EMBL" id="RZYA01000007">
    <property type="protein sequence ID" value="RVU23684.1"/>
    <property type="molecule type" value="Genomic_DNA"/>
</dbReference>
<organism evidence="4 5">
    <name type="scientific">Streptomyces antnestii</name>
    <dbReference type="NCBI Taxonomy" id="2494256"/>
    <lineage>
        <taxon>Bacteria</taxon>
        <taxon>Bacillati</taxon>
        <taxon>Actinomycetota</taxon>
        <taxon>Actinomycetes</taxon>
        <taxon>Kitasatosporales</taxon>
        <taxon>Streptomycetaceae</taxon>
        <taxon>Streptomyces</taxon>
    </lineage>
</organism>
<evidence type="ECO:0000313" key="5">
    <source>
        <dbReference type="Proteomes" id="UP000283128"/>
    </source>
</evidence>
<keyword evidence="2" id="KW-0560">Oxidoreductase</keyword>
<comment type="similarity">
    <text evidence="1">Belongs to the LDH2/MDH2 oxidoreductase family.</text>
</comment>
<comment type="caution">
    <text evidence="4">The sequence shown here is derived from an EMBL/GenBank/DDBJ whole genome shotgun (WGS) entry which is preliminary data.</text>
</comment>
<feature type="region of interest" description="Disordered" evidence="3">
    <location>
        <begin position="364"/>
        <end position="416"/>
    </location>
</feature>
<dbReference type="InterPro" id="IPR036111">
    <property type="entry name" value="Mal/L-sulfo/L-lacto_DH-like_sf"/>
</dbReference>
<dbReference type="InterPro" id="IPR003767">
    <property type="entry name" value="Malate/L-lactate_DH-like"/>
</dbReference>
<feature type="compositionally biased region" description="Polar residues" evidence="3">
    <location>
        <begin position="393"/>
        <end position="405"/>
    </location>
</feature>
<dbReference type="Gene3D" id="3.30.1370.60">
    <property type="entry name" value="Hypothetical oxidoreductase yiak, domain 2"/>
    <property type="match status" value="1"/>
</dbReference>
<dbReference type="Gene3D" id="1.10.1530.10">
    <property type="match status" value="1"/>
</dbReference>
<dbReference type="SUPFAM" id="SSF89733">
    <property type="entry name" value="L-sulfolactate dehydrogenase-like"/>
    <property type="match status" value="1"/>
</dbReference>
<dbReference type="GO" id="GO:0016491">
    <property type="term" value="F:oxidoreductase activity"/>
    <property type="evidence" value="ECO:0007669"/>
    <property type="project" value="UniProtKB-KW"/>
</dbReference>
<dbReference type="PANTHER" id="PTHR11091">
    <property type="entry name" value="OXIDOREDUCTASE-RELATED"/>
    <property type="match status" value="1"/>
</dbReference>
<dbReference type="AlphaFoldDB" id="A0A3S2XUI2"/>
<evidence type="ECO:0000256" key="2">
    <source>
        <dbReference type="ARBA" id="ARBA00023002"/>
    </source>
</evidence>
<evidence type="ECO:0000313" key="4">
    <source>
        <dbReference type="EMBL" id="RVU23684.1"/>
    </source>
</evidence>
<reference evidence="4 5" key="1">
    <citation type="submission" date="2019-01" db="EMBL/GenBank/DDBJ databases">
        <title>Genome sequences of Streptomyces and Rhizobium isolates collected from root and soil.</title>
        <authorList>
            <person name="Chhettri S."/>
            <person name="Sevigny J.L."/>
            <person name="Sen A."/>
            <person name="Ennis N."/>
            <person name="Tisa L."/>
        </authorList>
    </citation>
    <scope>NUCLEOTIDE SEQUENCE [LARGE SCALE GENOMIC DNA]</scope>
    <source>
        <strain evidence="4 5">San01</strain>
    </source>
</reference>
<dbReference type="InterPro" id="IPR043144">
    <property type="entry name" value="Mal/L-sulf/L-lact_DH-like_ah"/>
</dbReference>
<sequence>MIGTSAPTEVRIPYEQLLDLVTAVFAARGLPQDRARQASEALCYGDLAGFGSHGTANLSRLYLPLLDDGRADPAGSPVVLADHGAALLVDARRALGLWQASEAMDLAIERAARFGVGLVSVRNGTHFGCAGYHARRAAEQGMVGLVASNCGGQRIARPPGGRVTLLGTNPLSIAAPAGPHPPFVLDMSTTAVPTGRVRAAARAGRTVPPGWLADEEGRPVTDPAAFDRGEAHLLWLGASSGGDHKGFGLGLMVEVLAALVSGSGAGPATEALSGDGRPSGRDDDIGMLMVAIAPGLLRGPEAVIRDAEQLFGTVLACPPVDESAPVGYPGRPEAERARLHREHGVPVEPVVHHELAGLAATLGLPFPADTSDPFPAETSDPFPADTSDLPRPSDTSDQPLPTDTSDLPFPARAGQR</sequence>
<proteinExistence type="inferred from homology"/>
<dbReference type="InterPro" id="IPR043143">
    <property type="entry name" value="Mal/L-sulf/L-lact_DH-like_NADP"/>
</dbReference>
<evidence type="ECO:0000256" key="3">
    <source>
        <dbReference type="SAM" id="MobiDB-lite"/>
    </source>
</evidence>
<evidence type="ECO:0000256" key="1">
    <source>
        <dbReference type="ARBA" id="ARBA00006056"/>
    </source>
</evidence>
<keyword evidence="5" id="KW-1185">Reference proteome</keyword>
<protein>
    <submittedName>
        <fullName evidence="4">Ldh family oxidoreductase</fullName>
    </submittedName>
</protein>
<dbReference type="OrthoDB" id="924592at2"/>
<accession>A0A3S2XUI2</accession>
<gene>
    <name evidence="4" type="ORF">EOT10_16510</name>
</gene>
<name>A0A3S2XUI2_9ACTN</name>
<dbReference type="RefSeq" id="WP_127828980.1">
    <property type="nucleotide sequence ID" value="NZ_RZYA01000007.1"/>
</dbReference>
<dbReference type="Pfam" id="PF02615">
    <property type="entry name" value="Ldh_2"/>
    <property type="match status" value="1"/>
</dbReference>
<dbReference type="Proteomes" id="UP000283128">
    <property type="component" value="Unassembled WGS sequence"/>
</dbReference>
<dbReference type="PANTHER" id="PTHR11091:SF0">
    <property type="entry name" value="MALATE DEHYDROGENASE"/>
    <property type="match status" value="1"/>
</dbReference>